<accession>A0A0D0BRP1</accession>
<reference evidence="1 2" key="1">
    <citation type="submission" date="2014-04" db="EMBL/GenBank/DDBJ databases">
        <title>Evolutionary Origins and Diversification of the Mycorrhizal Mutualists.</title>
        <authorList>
            <consortium name="DOE Joint Genome Institute"/>
            <consortium name="Mycorrhizal Genomics Consortium"/>
            <person name="Kohler A."/>
            <person name="Kuo A."/>
            <person name="Nagy L.G."/>
            <person name="Floudas D."/>
            <person name="Copeland A."/>
            <person name="Barry K.W."/>
            <person name="Cichocki N."/>
            <person name="Veneault-Fourrey C."/>
            <person name="LaButti K."/>
            <person name="Lindquist E.A."/>
            <person name="Lipzen A."/>
            <person name="Lundell T."/>
            <person name="Morin E."/>
            <person name="Murat C."/>
            <person name="Riley R."/>
            <person name="Ohm R."/>
            <person name="Sun H."/>
            <person name="Tunlid A."/>
            <person name="Henrissat B."/>
            <person name="Grigoriev I.V."/>
            <person name="Hibbett D.S."/>
            <person name="Martin F."/>
        </authorList>
    </citation>
    <scope>NUCLEOTIDE SEQUENCE [LARGE SCALE GENOMIC DNA]</scope>
    <source>
        <strain evidence="1 2">FD-317 M1</strain>
    </source>
</reference>
<evidence type="ECO:0000313" key="2">
    <source>
        <dbReference type="Proteomes" id="UP000053593"/>
    </source>
</evidence>
<gene>
    <name evidence="1" type="ORF">GYMLUDRAFT_171896</name>
</gene>
<dbReference type="HOGENOM" id="CLU_2746924_0_0_1"/>
<proteinExistence type="predicted"/>
<sequence>ELPLEQKPAFVALKNSDNVPINSFWDNMQDFNGHKLKTAILLTKDADKHYFNPLDPIHIHLFNWIWPKIAQ</sequence>
<dbReference type="EMBL" id="KN834788">
    <property type="protein sequence ID" value="KIK57886.1"/>
    <property type="molecule type" value="Genomic_DNA"/>
</dbReference>
<organism evidence="1 2">
    <name type="scientific">Collybiopsis luxurians FD-317 M1</name>
    <dbReference type="NCBI Taxonomy" id="944289"/>
    <lineage>
        <taxon>Eukaryota</taxon>
        <taxon>Fungi</taxon>
        <taxon>Dikarya</taxon>
        <taxon>Basidiomycota</taxon>
        <taxon>Agaricomycotina</taxon>
        <taxon>Agaricomycetes</taxon>
        <taxon>Agaricomycetidae</taxon>
        <taxon>Agaricales</taxon>
        <taxon>Marasmiineae</taxon>
        <taxon>Omphalotaceae</taxon>
        <taxon>Collybiopsis</taxon>
        <taxon>Collybiopsis luxurians</taxon>
    </lineage>
</organism>
<dbReference type="OrthoDB" id="2884624at2759"/>
<protein>
    <submittedName>
        <fullName evidence="1">Uncharacterized protein</fullName>
    </submittedName>
</protein>
<keyword evidence="2" id="KW-1185">Reference proteome</keyword>
<dbReference type="AlphaFoldDB" id="A0A0D0BRP1"/>
<feature type="non-terminal residue" evidence="1">
    <location>
        <position position="1"/>
    </location>
</feature>
<name>A0A0D0BRP1_9AGAR</name>
<dbReference type="Proteomes" id="UP000053593">
    <property type="component" value="Unassembled WGS sequence"/>
</dbReference>
<evidence type="ECO:0000313" key="1">
    <source>
        <dbReference type="EMBL" id="KIK57886.1"/>
    </source>
</evidence>